<reference evidence="2 3" key="1">
    <citation type="submission" date="2017-10" db="EMBL/GenBank/DDBJ databases">
        <title>Sequencing the genomes of 1000 actinobacteria strains.</title>
        <authorList>
            <person name="Klenk H.-P."/>
        </authorList>
    </citation>
    <scope>NUCLEOTIDE SEQUENCE [LARGE SCALE GENOMIC DNA]</scope>
    <source>
        <strain evidence="2 3">DSM 15597</strain>
    </source>
</reference>
<evidence type="ECO:0000256" key="1">
    <source>
        <dbReference type="SAM" id="Phobius"/>
    </source>
</evidence>
<dbReference type="Proteomes" id="UP000226079">
    <property type="component" value="Unassembled WGS sequence"/>
</dbReference>
<name>A0A2A9CMW3_9ACTN</name>
<comment type="caution">
    <text evidence="2">The sequence shown here is derived from an EMBL/GenBank/DDBJ whole genome shotgun (WGS) entry which is preliminary data.</text>
</comment>
<evidence type="ECO:0000313" key="2">
    <source>
        <dbReference type="EMBL" id="PFG15521.1"/>
    </source>
</evidence>
<keyword evidence="1" id="KW-0472">Membrane</keyword>
<dbReference type="EMBL" id="PDJC01000001">
    <property type="protein sequence ID" value="PFG15521.1"/>
    <property type="molecule type" value="Genomic_DNA"/>
</dbReference>
<keyword evidence="1" id="KW-1133">Transmembrane helix</keyword>
<dbReference type="AlphaFoldDB" id="A0A2A9CMW3"/>
<sequence>MTFQDLTSTASTERALRRTRATIDRRRKHRTPLIIGSVAAFVLATTAGGVAVVQANLTQQNHLTRCYSAWSTSSEFYDSANITDPNLSTTLNPTEQRVAAAIEACEAGWRSGLWPTTTPPGPLTACQLRDGRLAILPREKTEEACKDLGLTEPQ</sequence>
<keyword evidence="3" id="KW-1185">Reference proteome</keyword>
<feature type="transmembrane region" description="Helical" evidence="1">
    <location>
        <begin position="33"/>
        <end position="53"/>
    </location>
</feature>
<proteinExistence type="predicted"/>
<evidence type="ECO:0000313" key="3">
    <source>
        <dbReference type="Proteomes" id="UP000226079"/>
    </source>
</evidence>
<gene>
    <name evidence="2" type="ORF">ATK74_0040</name>
</gene>
<keyword evidence="1" id="KW-0812">Transmembrane</keyword>
<protein>
    <submittedName>
        <fullName evidence="2">Uncharacterized protein</fullName>
    </submittedName>
</protein>
<organism evidence="2 3">
    <name type="scientific">Propionicimonas paludicola</name>
    <dbReference type="NCBI Taxonomy" id="185243"/>
    <lineage>
        <taxon>Bacteria</taxon>
        <taxon>Bacillati</taxon>
        <taxon>Actinomycetota</taxon>
        <taxon>Actinomycetes</taxon>
        <taxon>Propionibacteriales</taxon>
        <taxon>Nocardioidaceae</taxon>
        <taxon>Propionicimonas</taxon>
    </lineage>
</organism>
<accession>A0A2A9CMW3</accession>